<dbReference type="Gene3D" id="1.10.8.10">
    <property type="entry name" value="DNA helicase RuvA subunit, C-terminal domain"/>
    <property type="match status" value="1"/>
</dbReference>
<dbReference type="PANTHER" id="PTHR31184:SF2">
    <property type="entry name" value="HUNTINGTIN-INTERACTING PROTEIN K"/>
    <property type="match status" value="1"/>
</dbReference>
<evidence type="ECO:0000259" key="2">
    <source>
        <dbReference type="Pfam" id="PF19026"/>
    </source>
</evidence>
<organism evidence="3 4">
    <name type="scientific">Aplysia californica</name>
    <name type="common">California sea hare</name>
    <dbReference type="NCBI Taxonomy" id="6500"/>
    <lineage>
        <taxon>Eukaryota</taxon>
        <taxon>Metazoa</taxon>
        <taxon>Spiralia</taxon>
        <taxon>Lophotrochozoa</taxon>
        <taxon>Mollusca</taxon>
        <taxon>Gastropoda</taxon>
        <taxon>Heterobranchia</taxon>
        <taxon>Euthyneura</taxon>
        <taxon>Tectipleura</taxon>
        <taxon>Aplysiida</taxon>
        <taxon>Aplysioidea</taxon>
        <taxon>Aplysiidae</taxon>
        <taxon>Aplysia</taxon>
    </lineage>
</organism>
<sequence>MASGEAKPVNAEEPEVEENDEEAEEKGKKTAKHDAGAADLEKVTDYVEEKEIAAQDIQDAMRVVSDRQNREAKAKHEKEKELSKVKINKDDVDLIVHEMEIPRTKAERVLREYKGNIVEALVFLTN</sequence>
<proteinExistence type="predicted"/>
<dbReference type="GeneID" id="101860044"/>
<evidence type="ECO:0000313" key="5">
    <source>
        <dbReference type="RefSeq" id="XP_035827841.1"/>
    </source>
</evidence>
<dbReference type="InterPro" id="IPR038922">
    <property type="entry name" value="HYPK_UBA"/>
</dbReference>
<gene>
    <name evidence="4 5" type="primary">LOC101860044</name>
</gene>
<evidence type="ECO:0000313" key="4">
    <source>
        <dbReference type="RefSeq" id="XP_012942543.1"/>
    </source>
</evidence>
<dbReference type="InterPro" id="IPR052617">
    <property type="entry name" value="Huntingtin-int_K"/>
</dbReference>
<dbReference type="InterPro" id="IPR044034">
    <property type="entry name" value="NAC-like_UBA"/>
</dbReference>
<dbReference type="RefSeq" id="XP_012942543.1">
    <property type="nucleotide sequence ID" value="XM_013087089.2"/>
</dbReference>
<feature type="region of interest" description="Disordered" evidence="1">
    <location>
        <begin position="1"/>
        <end position="37"/>
    </location>
</feature>
<protein>
    <submittedName>
        <fullName evidence="5">Huntingtin-interacting protein K isoform X1</fullName>
    </submittedName>
    <submittedName>
        <fullName evidence="4">Huntingtin-interacting protein K isoform X2</fullName>
    </submittedName>
</protein>
<dbReference type="Pfam" id="PF19026">
    <property type="entry name" value="UBA_HYPK"/>
    <property type="match status" value="1"/>
</dbReference>
<feature type="compositionally biased region" description="Basic and acidic residues" evidence="1">
    <location>
        <begin position="25"/>
        <end position="37"/>
    </location>
</feature>
<dbReference type="Proteomes" id="UP000694888">
    <property type="component" value="Unplaced"/>
</dbReference>
<feature type="compositionally biased region" description="Low complexity" evidence="1">
    <location>
        <begin position="1"/>
        <end position="11"/>
    </location>
</feature>
<dbReference type="RefSeq" id="XP_035827841.1">
    <property type="nucleotide sequence ID" value="XM_035971948.1"/>
</dbReference>
<feature type="compositionally biased region" description="Acidic residues" evidence="1">
    <location>
        <begin position="12"/>
        <end position="24"/>
    </location>
</feature>
<reference evidence="4 5" key="1">
    <citation type="submission" date="2025-05" db="UniProtKB">
        <authorList>
            <consortium name="RefSeq"/>
        </authorList>
    </citation>
    <scope>IDENTIFICATION</scope>
</reference>
<name>A0ABM1A7W8_APLCA</name>
<evidence type="ECO:0000256" key="1">
    <source>
        <dbReference type="SAM" id="MobiDB-lite"/>
    </source>
</evidence>
<dbReference type="PANTHER" id="PTHR31184">
    <property type="entry name" value="HUNTINGTIN-INTERACTING PROTEIN K FAMILY MEMBER"/>
    <property type="match status" value="1"/>
</dbReference>
<evidence type="ECO:0000313" key="3">
    <source>
        <dbReference type="Proteomes" id="UP000694888"/>
    </source>
</evidence>
<accession>A0ABM1A7W8</accession>
<feature type="domain" description="Nascent polypeptide-associated complex subunit alpha-like UBA" evidence="2">
    <location>
        <begin position="85"/>
        <end position="124"/>
    </location>
</feature>
<keyword evidence="3" id="KW-1185">Reference proteome</keyword>
<dbReference type="CDD" id="cd14361">
    <property type="entry name" value="UBA_HYPK"/>
    <property type="match status" value="1"/>
</dbReference>